<dbReference type="EMBL" id="DVOS01000036">
    <property type="protein sequence ID" value="HIV22994.1"/>
    <property type="molecule type" value="Genomic_DNA"/>
</dbReference>
<sequence>MSDTFMRNVFKKQECTEYVLQVIMNQGDLKVLEQVLQKDYKNLQGRSAVLDCVAQDAGGRQFNVEIQQDAEGASPRRARYHSGLMDMNTLNPGQDFDELPETYVIFITRDDTLGYGLPVYHVTRKIEEVGADFGDEAYILYVNAGTQEDTELGRLMHDFHCRRAEDMYSEILAERVRELKETQEGVDIMCREMDEIYREGQRYGEKRGEKRGEERGIKLGEKRGIKLGEKRGEERGIAKGKQEMAFSLLRMGMPVEEIAKAASVSVELVEKWLEKELHPVG</sequence>
<dbReference type="AlphaFoldDB" id="A0A9D1NY77"/>
<protein>
    <submittedName>
        <fullName evidence="1">PD-(D/E)XK nuclease family transposase</fullName>
    </submittedName>
</protein>
<evidence type="ECO:0000313" key="1">
    <source>
        <dbReference type="EMBL" id="HIV22994.1"/>
    </source>
</evidence>
<dbReference type="Proteomes" id="UP000886889">
    <property type="component" value="Unassembled WGS sequence"/>
</dbReference>
<accession>A0A9D1NY77</accession>
<evidence type="ECO:0000313" key="2">
    <source>
        <dbReference type="Proteomes" id="UP000886889"/>
    </source>
</evidence>
<name>A0A9D1NY77_9FIRM</name>
<comment type="caution">
    <text evidence="1">The sequence shown here is derived from an EMBL/GenBank/DDBJ whole genome shotgun (WGS) entry which is preliminary data.</text>
</comment>
<dbReference type="Pfam" id="PF12784">
    <property type="entry name" value="PDDEXK_2"/>
    <property type="match status" value="1"/>
</dbReference>
<proteinExistence type="predicted"/>
<reference evidence="1" key="1">
    <citation type="submission" date="2020-10" db="EMBL/GenBank/DDBJ databases">
        <authorList>
            <person name="Gilroy R."/>
        </authorList>
    </citation>
    <scope>NUCLEOTIDE SEQUENCE</scope>
    <source>
        <strain evidence="1">ChiBcec6-7307</strain>
    </source>
</reference>
<organism evidence="1 2">
    <name type="scientific">Candidatus Merdiplasma excrementigallinarum</name>
    <dbReference type="NCBI Taxonomy" id="2840864"/>
    <lineage>
        <taxon>Bacteria</taxon>
        <taxon>Bacillati</taxon>
        <taxon>Bacillota</taxon>
        <taxon>Clostridia</taxon>
        <taxon>Lachnospirales</taxon>
        <taxon>Lachnospiraceae</taxon>
        <taxon>Lachnospiraceae incertae sedis</taxon>
        <taxon>Candidatus Merdiplasma</taxon>
    </lineage>
</organism>
<gene>
    <name evidence="1" type="ORF">IAC80_03545</name>
</gene>
<reference evidence="1" key="2">
    <citation type="journal article" date="2021" name="PeerJ">
        <title>Extensive microbial diversity within the chicken gut microbiome revealed by metagenomics and culture.</title>
        <authorList>
            <person name="Gilroy R."/>
            <person name="Ravi A."/>
            <person name="Getino M."/>
            <person name="Pursley I."/>
            <person name="Horton D.L."/>
            <person name="Alikhan N.F."/>
            <person name="Baker D."/>
            <person name="Gharbi K."/>
            <person name="Hall N."/>
            <person name="Watson M."/>
            <person name="Adriaenssens E.M."/>
            <person name="Foster-Nyarko E."/>
            <person name="Jarju S."/>
            <person name="Secka A."/>
            <person name="Antonio M."/>
            <person name="Oren A."/>
            <person name="Chaudhuri R.R."/>
            <person name="La Ragione R."/>
            <person name="Hildebrand F."/>
            <person name="Pallen M.J."/>
        </authorList>
    </citation>
    <scope>NUCLEOTIDE SEQUENCE</scope>
    <source>
        <strain evidence="1">ChiBcec6-7307</strain>
    </source>
</reference>